<gene>
    <name evidence="15" type="ORF">SAMN05216201_104188</name>
</gene>
<keyword evidence="4" id="KW-1003">Cell membrane</keyword>
<keyword evidence="16" id="KW-1185">Reference proteome</keyword>
<dbReference type="Proteomes" id="UP000242930">
    <property type="component" value="Unassembled WGS sequence"/>
</dbReference>
<keyword evidence="3" id="KW-0813">Transport</keyword>
<dbReference type="Pfam" id="PF01292">
    <property type="entry name" value="Ni_hydr_CYTB"/>
    <property type="match status" value="1"/>
</dbReference>
<evidence type="ECO:0000256" key="10">
    <source>
        <dbReference type="ARBA" id="ARBA00023004"/>
    </source>
</evidence>
<dbReference type="Gene3D" id="1.20.950.20">
    <property type="entry name" value="Transmembrane di-heme cytochromes, Chain C"/>
    <property type="match status" value="1"/>
</dbReference>
<evidence type="ECO:0000256" key="5">
    <source>
        <dbReference type="ARBA" id="ARBA00022617"/>
    </source>
</evidence>
<evidence type="ECO:0000256" key="1">
    <source>
        <dbReference type="ARBA" id="ARBA00001970"/>
    </source>
</evidence>
<dbReference type="PANTHER" id="PTHR30529:SF1">
    <property type="entry name" value="CYTOCHROME B561 HOMOLOG 2"/>
    <property type="match status" value="1"/>
</dbReference>
<evidence type="ECO:0000259" key="14">
    <source>
        <dbReference type="Pfam" id="PF01292"/>
    </source>
</evidence>
<keyword evidence="6 13" id="KW-0812">Transmembrane</keyword>
<sequence>MHWRNSARRYGLFSILLHWGSALAVFGLFGLGLWMVGLDYYSSWYRRAPDLHKSIGILLLLATLLRLLWRFASPPPPALSSYSALTRKGAALMHGLLYLGLFALMFSGYLISTADGRGIEVFGWFTVPATLSGIDGQEDIAGVVHLWLAWGLIGMAALHALAALKHHFIDRDATLSQMLGRERD</sequence>
<dbReference type="STRING" id="915471.SAMN05216201_104188"/>
<organism evidence="15 16">
    <name type="scientific">Pseudomonas linyingensis</name>
    <dbReference type="NCBI Taxonomy" id="915471"/>
    <lineage>
        <taxon>Bacteria</taxon>
        <taxon>Pseudomonadati</taxon>
        <taxon>Pseudomonadota</taxon>
        <taxon>Gammaproteobacteria</taxon>
        <taxon>Pseudomonadales</taxon>
        <taxon>Pseudomonadaceae</taxon>
        <taxon>Pseudomonas</taxon>
    </lineage>
</organism>
<comment type="subcellular location">
    <subcellularLocation>
        <location evidence="2">Cell membrane</location>
        <topology evidence="2">Multi-pass membrane protein</topology>
    </subcellularLocation>
</comment>
<evidence type="ECO:0000313" key="16">
    <source>
        <dbReference type="Proteomes" id="UP000242930"/>
    </source>
</evidence>
<evidence type="ECO:0000256" key="11">
    <source>
        <dbReference type="ARBA" id="ARBA00023136"/>
    </source>
</evidence>
<evidence type="ECO:0000256" key="12">
    <source>
        <dbReference type="ARBA" id="ARBA00037975"/>
    </source>
</evidence>
<feature type="transmembrane region" description="Helical" evidence="13">
    <location>
        <begin position="144"/>
        <end position="164"/>
    </location>
</feature>
<dbReference type="SUPFAM" id="SSF81342">
    <property type="entry name" value="Transmembrane di-heme cytochromes"/>
    <property type="match status" value="1"/>
</dbReference>
<feature type="transmembrane region" description="Helical" evidence="13">
    <location>
        <begin position="51"/>
        <end position="69"/>
    </location>
</feature>
<dbReference type="GO" id="GO:0022904">
    <property type="term" value="P:respiratory electron transport chain"/>
    <property type="evidence" value="ECO:0007669"/>
    <property type="project" value="InterPro"/>
</dbReference>
<evidence type="ECO:0000256" key="4">
    <source>
        <dbReference type="ARBA" id="ARBA00022475"/>
    </source>
</evidence>
<evidence type="ECO:0000256" key="13">
    <source>
        <dbReference type="SAM" id="Phobius"/>
    </source>
</evidence>
<name>A0A1H6VQ92_9PSED</name>
<dbReference type="OrthoDB" id="9793784at2"/>
<keyword evidence="10" id="KW-0408">Iron</keyword>
<dbReference type="PANTHER" id="PTHR30529">
    <property type="entry name" value="CYTOCHROME B561"/>
    <property type="match status" value="1"/>
</dbReference>
<comment type="cofactor">
    <cofactor evidence="1">
        <name>heme b</name>
        <dbReference type="ChEBI" id="CHEBI:60344"/>
    </cofactor>
</comment>
<keyword evidence="11 13" id="KW-0472">Membrane</keyword>
<dbReference type="GO" id="GO:0020037">
    <property type="term" value="F:heme binding"/>
    <property type="evidence" value="ECO:0007669"/>
    <property type="project" value="TreeGrafter"/>
</dbReference>
<keyword evidence="8" id="KW-0249">Electron transport</keyword>
<evidence type="ECO:0000256" key="8">
    <source>
        <dbReference type="ARBA" id="ARBA00022982"/>
    </source>
</evidence>
<keyword evidence="5" id="KW-0349">Heme</keyword>
<comment type="similarity">
    <text evidence="12">Belongs to the cytochrome b561 family.</text>
</comment>
<protein>
    <submittedName>
        <fullName evidence="15">Cytochrome b561</fullName>
    </submittedName>
</protein>
<proteinExistence type="inferred from homology"/>
<feature type="transmembrane region" description="Helical" evidence="13">
    <location>
        <begin position="90"/>
        <end position="111"/>
    </location>
</feature>
<reference evidence="16" key="1">
    <citation type="submission" date="2016-10" db="EMBL/GenBank/DDBJ databases">
        <authorList>
            <person name="Varghese N."/>
            <person name="Submissions S."/>
        </authorList>
    </citation>
    <scope>NUCLEOTIDE SEQUENCE [LARGE SCALE GENOMIC DNA]</scope>
    <source>
        <strain evidence="16">LMG 25967</strain>
    </source>
</reference>
<dbReference type="RefSeq" id="WP_090308818.1">
    <property type="nucleotide sequence ID" value="NZ_FNZE01000004.1"/>
</dbReference>
<dbReference type="GO" id="GO:0046872">
    <property type="term" value="F:metal ion binding"/>
    <property type="evidence" value="ECO:0007669"/>
    <property type="project" value="UniProtKB-KW"/>
</dbReference>
<keyword evidence="9 13" id="KW-1133">Transmembrane helix</keyword>
<dbReference type="AlphaFoldDB" id="A0A1H6VQ92"/>
<feature type="transmembrane region" description="Helical" evidence="13">
    <location>
        <begin position="12"/>
        <end position="36"/>
    </location>
</feature>
<dbReference type="GO" id="GO:0009055">
    <property type="term" value="F:electron transfer activity"/>
    <property type="evidence" value="ECO:0007669"/>
    <property type="project" value="InterPro"/>
</dbReference>
<keyword evidence="7" id="KW-0479">Metal-binding</keyword>
<evidence type="ECO:0000256" key="9">
    <source>
        <dbReference type="ARBA" id="ARBA00022989"/>
    </source>
</evidence>
<evidence type="ECO:0000256" key="6">
    <source>
        <dbReference type="ARBA" id="ARBA00022692"/>
    </source>
</evidence>
<evidence type="ECO:0000256" key="2">
    <source>
        <dbReference type="ARBA" id="ARBA00004651"/>
    </source>
</evidence>
<evidence type="ECO:0000256" key="7">
    <source>
        <dbReference type="ARBA" id="ARBA00022723"/>
    </source>
</evidence>
<evidence type="ECO:0000313" key="15">
    <source>
        <dbReference type="EMBL" id="SEJ06801.1"/>
    </source>
</evidence>
<dbReference type="InterPro" id="IPR016174">
    <property type="entry name" value="Di-haem_cyt_TM"/>
</dbReference>
<dbReference type="EMBL" id="FNZE01000004">
    <property type="protein sequence ID" value="SEJ06801.1"/>
    <property type="molecule type" value="Genomic_DNA"/>
</dbReference>
<accession>A0A1H6VQ92</accession>
<dbReference type="InterPro" id="IPR052168">
    <property type="entry name" value="Cytochrome_b561_oxidase"/>
</dbReference>
<evidence type="ECO:0000256" key="3">
    <source>
        <dbReference type="ARBA" id="ARBA00022448"/>
    </source>
</evidence>
<dbReference type="InterPro" id="IPR011577">
    <property type="entry name" value="Cyt_b561_bac/Ni-Hgenase"/>
</dbReference>
<feature type="domain" description="Cytochrome b561 bacterial/Ni-hydrogenase" evidence="14">
    <location>
        <begin position="9"/>
        <end position="180"/>
    </location>
</feature>
<dbReference type="GO" id="GO:0005886">
    <property type="term" value="C:plasma membrane"/>
    <property type="evidence" value="ECO:0007669"/>
    <property type="project" value="UniProtKB-SubCell"/>
</dbReference>